<dbReference type="AlphaFoldDB" id="A0A0H2RY24"/>
<organism evidence="4 5">
    <name type="scientific">Schizopora paradoxa</name>
    <dbReference type="NCBI Taxonomy" id="27342"/>
    <lineage>
        <taxon>Eukaryota</taxon>
        <taxon>Fungi</taxon>
        <taxon>Dikarya</taxon>
        <taxon>Basidiomycota</taxon>
        <taxon>Agaricomycotina</taxon>
        <taxon>Agaricomycetes</taxon>
        <taxon>Hymenochaetales</taxon>
        <taxon>Schizoporaceae</taxon>
        <taxon>Schizopora</taxon>
    </lineage>
</organism>
<evidence type="ECO:0000256" key="1">
    <source>
        <dbReference type="ARBA" id="ARBA00022801"/>
    </source>
</evidence>
<feature type="chain" id="PRO_5005202074" description="Six-hairpin glycosidase" evidence="3">
    <location>
        <begin position="25"/>
        <end position="456"/>
    </location>
</feature>
<dbReference type="InterPro" id="IPR010905">
    <property type="entry name" value="Glyco_hydro_88"/>
</dbReference>
<name>A0A0H2RY24_9AGAM</name>
<proteinExistence type="predicted"/>
<protein>
    <recommendedName>
        <fullName evidence="6">Six-hairpin glycosidase</fullName>
    </recommendedName>
</protein>
<dbReference type="GO" id="GO:0016787">
    <property type="term" value="F:hydrolase activity"/>
    <property type="evidence" value="ECO:0007669"/>
    <property type="project" value="UniProtKB-KW"/>
</dbReference>
<dbReference type="EMBL" id="KQ086048">
    <property type="protein sequence ID" value="KLO09691.1"/>
    <property type="molecule type" value="Genomic_DNA"/>
</dbReference>
<feature type="compositionally biased region" description="Low complexity" evidence="2">
    <location>
        <begin position="342"/>
        <end position="358"/>
    </location>
</feature>
<dbReference type="Proteomes" id="UP000053477">
    <property type="component" value="Unassembled WGS sequence"/>
</dbReference>
<dbReference type="InParanoid" id="A0A0H2RY24"/>
<keyword evidence="5" id="KW-1185">Reference proteome</keyword>
<evidence type="ECO:0000256" key="3">
    <source>
        <dbReference type="SAM" id="SignalP"/>
    </source>
</evidence>
<dbReference type="SUPFAM" id="SSF48208">
    <property type="entry name" value="Six-hairpin glycosidases"/>
    <property type="match status" value="1"/>
</dbReference>
<dbReference type="STRING" id="27342.A0A0H2RY24"/>
<dbReference type="Gene3D" id="1.50.10.10">
    <property type="match status" value="1"/>
</dbReference>
<keyword evidence="3" id="KW-0732">Signal</keyword>
<reference evidence="4 5" key="1">
    <citation type="submission" date="2015-04" db="EMBL/GenBank/DDBJ databases">
        <title>Complete genome sequence of Schizopora paradoxa KUC8140, a cosmopolitan wood degrader in East Asia.</title>
        <authorList>
            <consortium name="DOE Joint Genome Institute"/>
            <person name="Min B."/>
            <person name="Park H."/>
            <person name="Jang Y."/>
            <person name="Kim J.-J."/>
            <person name="Kim K.H."/>
            <person name="Pangilinan J."/>
            <person name="Lipzen A."/>
            <person name="Riley R."/>
            <person name="Grigoriev I.V."/>
            <person name="Spatafora J.W."/>
            <person name="Choi I.-G."/>
        </authorList>
    </citation>
    <scope>NUCLEOTIDE SEQUENCE [LARGE SCALE GENOMIC DNA]</scope>
    <source>
        <strain evidence="4 5">KUC8140</strain>
    </source>
</reference>
<keyword evidence="1" id="KW-0378">Hydrolase</keyword>
<dbReference type="InterPro" id="IPR012341">
    <property type="entry name" value="6hp_glycosidase-like_sf"/>
</dbReference>
<feature type="region of interest" description="Disordered" evidence="2">
    <location>
        <begin position="332"/>
        <end position="358"/>
    </location>
</feature>
<dbReference type="Pfam" id="PF07470">
    <property type="entry name" value="Glyco_hydro_88"/>
    <property type="match status" value="1"/>
</dbReference>
<dbReference type="InterPro" id="IPR008928">
    <property type="entry name" value="6-hairpin_glycosidase_sf"/>
</dbReference>
<evidence type="ECO:0000313" key="4">
    <source>
        <dbReference type="EMBL" id="KLO09691.1"/>
    </source>
</evidence>
<evidence type="ECO:0008006" key="6">
    <source>
        <dbReference type="Google" id="ProtNLM"/>
    </source>
</evidence>
<feature type="signal peptide" evidence="3">
    <location>
        <begin position="1"/>
        <end position="24"/>
    </location>
</feature>
<sequence length="456" mass="49356">MRGWTQTFVLAVDVLWLSSSLGSAQQLSDAQIDIIVQNLAVGATHSWEFGTRSQSLIELNSHAFNVLNTSFKLPPSHSAPSSLFDVLHIADETILNRTAEVANASEFPAPQPFFPGDTSTADPSSMGVAILIANWTGMGNSSVDYAGAAQSEIEFLFSDAVRKTSDGAFSHRTDQLQLWSDFTYMVPPFLAYYGVMNANSSMVEEAYTQIKLYRNYLRDTNASNLWRHVVMGNGTDPGHWSTGNAWAAAGMLRVLGTIKNSQFAKSMKNEQTDLTNWVKEIHNAMYSHIRSDNLFYNYADDNSTFADASSAALLAATVYRMSLLTNTHTHLPQAEKVRKTLSSPSTSSGSGSGTNPNSLAGMLHFTSDGWLTPVVDPLSVGVSGQKSPEGQAFVVQMHAAWQDWVAQGSKGANAARRTASDLPSTSVVALWSAFVASLSGGLWGGRAHTPPVKERD</sequence>
<dbReference type="PANTHER" id="PTHR41814:SF1">
    <property type="entry name" value="CELLULASE"/>
    <property type="match status" value="1"/>
</dbReference>
<dbReference type="OrthoDB" id="4138492at2759"/>
<evidence type="ECO:0000313" key="5">
    <source>
        <dbReference type="Proteomes" id="UP000053477"/>
    </source>
</evidence>
<gene>
    <name evidence="4" type="ORF">SCHPADRAFT_833725</name>
</gene>
<dbReference type="GO" id="GO:0005975">
    <property type="term" value="P:carbohydrate metabolic process"/>
    <property type="evidence" value="ECO:0007669"/>
    <property type="project" value="InterPro"/>
</dbReference>
<accession>A0A0H2RY24</accession>
<dbReference type="PANTHER" id="PTHR41814">
    <property type="entry name" value="EXPRESSED PROTEIN"/>
    <property type="match status" value="1"/>
</dbReference>
<evidence type="ECO:0000256" key="2">
    <source>
        <dbReference type="SAM" id="MobiDB-lite"/>
    </source>
</evidence>